<evidence type="ECO:0000256" key="1">
    <source>
        <dbReference type="PROSITE-ProRule" id="PRU00169"/>
    </source>
</evidence>
<protein>
    <submittedName>
        <fullName evidence="3">Response regulator</fullName>
    </submittedName>
</protein>
<evidence type="ECO:0000313" key="3">
    <source>
        <dbReference type="EMBL" id="PGH59091.1"/>
    </source>
</evidence>
<feature type="modified residue" description="4-aspartylphosphate" evidence="1">
    <location>
        <position position="60"/>
    </location>
</feature>
<gene>
    <name evidence="3" type="ORF">CRT60_03685</name>
</gene>
<dbReference type="InterPro" id="IPR001789">
    <property type="entry name" value="Sig_transdc_resp-reg_receiver"/>
</dbReference>
<organism evidence="3 4">
    <name type="scientific">Azospirillum palustre</name>
    <dbReference type="NCBI Taxonomy" id="2044885"/>
    <lineage>
        <taxon>Bacteria</taxon>
        <taxon>Pseudomonadati</taxon>
        <taxon>Pseudomonadota</taxon>
        <taxon>Alphaproteobacteria</taxon>
        <taxon>Rhodospirillales</taxon>
        <taxon>Azospirillaceae</taxon>
        <taxon>Azospirillum</taxon>
    </lineage>
</organism>
<accession>A0A2B8BMB5</accession>
<dbReference type="Gene3D" id="3.40.50.2300">
    <property type="match status" value="1"/>
</dbReference>
<evidence type="ECO:0000259" key="2">
    <source>
        <dbReference type="PROSITE" id="PS50110"/>
    </source>
</evidence>
<comment type="caution">
    <text evidence="3">The sequence shown here is derived from an EMBL/GenBank/DDBJ whole genome shotgun (WGS) entry which is preliminary data.</text>
</comment>
<proteinExistence type="predicted"/>
<dbReference type="AlphaFoldDB" id="A0A2B8BMB5"/>
<name>A0A2B8BMB5_9PROT</name>
<dbReference type="RefSeq" id="WP_098735083.1">
    <property type="nucleotide sequence ID" value="NZ_PDKW01000037.1"/>
</dbReference>
<dbReference type="InterPro" id="IPR011006">
    <property type="entry name" value="CheY-like_superfamily"/>
</dbReference>
<feature type="domain" description="Response regulatory" evidence="2">
    <location>
        <begin position="10"/>
        <end position="121"/>
    </location>
</feature>
<dbReference type="GO" id="GO:0000160">
    <property type="term" value="P:phosphorelay signal transduction system"/>
    <property type="evidence" value="ECO:0007669"/>
    <property type="project" value="InterPro"/>
</dbReference>
<keyword evidence="1" id="KW-0597">Phosphoprotein</keyword>
<dbReference type="PROSITE" id="PS50110">
    <property type="entry name" value="RESPONSE_REGULATORY"/>
    <property type="match status" value="1"/>
</dbReference>
<keyword evidence="4" id="KW-1185">Reference proteome</keyword>
<reference evidence="4" key="1">
    <citation type="submission" date="2017-10" db="EMBL/GenBank/DDBJ databases">
        <authorList>
            <person name="Kravchenko I.K."/>
            <person name="Grouzdev D.S."/>
        </authorList>
    </citation>
    <scope>NUCLEOTIDE SEQUENCE [LARGE SCALE GENOMIC DNA]</scope>
    <source>
        <strain evidence="4">B2</strain>
    </source>
</reference>
<dbReference type="Proteomes" id="UP000225379">
    <property type="component" value="Unassembled WGS sequence"/>
</dbReference>
<dbReference type="EMBL" id="PDKW01000037">
    <property type="protein sequence ID" value="PGH59091.1"/>
    <property type="molecule type" value="Genomic_DNA"/>
</dbReference>
<dbReference type="OrthoDB" id="582170at2"/>
<dbReference type="SMART" id="SM00448">
    <property type="entry name" value="REC"/>
    <property type="match status" value="1"/>
</dbReference>
<evidence type="ECO:0000313" key="4">
    <source>
        <dbReference type="Proteomes" id="UP000225379"/>
    </source>
</evidence>
<dbReference type="SUPFAM" id="SSF52172">
    <property type="entry name" value="CheY-like"/>
    <property type="match status" value="1"/>
</dbReference>
<sequence length="121" mass="13119">MTAKRLDGCRIVIVEDELLIAMMLEEILQDAGATIVGMAGCVADALALIEREDFDAAVLDARLDDERVTAIADALEAGAKPFVFHSGYGPEHLPSRHRHRPLLRKPSNPAAIVRMLYAAIG</sequence>